<dbReference type="PROSITE" id="PS52004">
    <property type="entry name" value="KS3_2"/>
    <property type="match status" value="1"/>
</dbReference>
<dbReference type="InterPro" id="IPR013968">
    <property type="entry name" value="PKS_KR"/>
</dbReference>
<dbReference type="InterPro" id="IPR011032">
    <property type="entry name" value="GroES-like_sf"/>
</dbReference>
<dbReference type="PANTHER" id="PTHR43775:SF49">
    <property type="entry name" value="SYNTHASE, PUTATIVE (JCVI)-RELATED"/>
    <property type="match status" value="1"/>
</dbReference>
<keyword evidence="4" id="KW-0808">Transferase</keyword>
<keyword evidence="3" id="KW-0489">Methyltransferase</keyword>
<dbReference type="Pfam" id="PF16197">
    <property type="entry name" value="KAsynt_C_assoc"/>
    <property type="match status" value="1"/>
</dbReference>
<dbReference type="EMBL" id="JAPVEB010000003">
    <property type="protein sequence ID" value="KAJ5270571.1"/>
    <property type="molecule type" value="Genomic_DNA"/>
</dbReference>
<dbReference type="InterPro" id="IPR013217">
    <property type="entry name" value="Methyltransf_12"/>
</dbReference>
<feature type="domain" description="Carrier" evidence="8">
    <location>
        <begin position="2387"/>
        <end position="2466"/>
    </location>
</feature>
<dbReference type="Pfam" id="PF02801">
    <property type="entry name" value="Ketoacyl-synt_C"/>
    <property type="match status" value="1"/>
</dbReference>
<dbReference type="SUPFAM" id="SSF55048">
    <property type="entry name" value="Probable ACP-binding domain of malonyl-CoA ACP transacylase"/>
    <property type="match status" value="1"/>
</dbReference>
<dbReference type="Pfam" id="PF21089">
    <property type="entry name" value="PKS_DH_N"/>
    <property type="match status" value="1"/>
</dbReference>
<dbReference type="InterPro" id="IPR050091">
    <property type="entry name" value="PKS_NRPS_Biosynth_Enz"/>
</dbReference>
<dbReference type="Gene3D" id="3.40.47.10">
    <property type="match status" value="1"/>
</dbReference>
<feature type="domain" description="PKS/mFAS DH" evidence="10">
    <location>
        <begin position="933"/>
        <end position="1212"/>
    </location>
</feature>
<comment type="similarity">
    <text evidence="6">In the C-terminal section; belongs to the NRP synthetase family.</text>
</comment>
<dbReference type="Proteomes" id="UP001220256">
    <property type="component" value="Unassembled WGS sequence"/>
</dbReference>
<comment type="caution">
    <text evidence="11">The sequence shown here is derived from an EMBL/GenBank/DDBJ whole genome shotgun (WGS) entry which is preliminary data.</text>
</comment>
<dbReference type="InterPro" id="IPR020843">
    <property type="entry name" value="ER"/>
</dbReference>
<evidence type="ECO:0000256" key="2">
    <source>
        <dbReference type="ARBA" id="ARBA00022553"/>
    </source>
</evidence>
<dbReference type="InterPro" id="IPR049551">
    <property type="entry name" value="PKS_DH_C"/>
</dbReference>
<dbReference type="SMART" id="SM00829">
    <property type="entry name" value="PKS_ER"/>
    <property type="match status" value="1"/>
</dbReference>
<feature type="region of interest" description="C-terminal hotdog fold" evidence="7">
    <location>
        <begin position="1069"/>
        <end position="1212"/>
    </location>
</feature>
<keyword evidence="5" id="KW-0511">Multifunctional enzyme</keyword>
<dbReference type="InterPro" id="IPR016039">
    <property type="entry name" value="Thiolase-like"/>
</dbReference>
<dbReference type="InterPro" id="IPR014030">
    <property type="entry name" value="Ketoacyl_synth_N"/>
</dbReference>
<proteinExistence type="inferred from homology"/>
<accession>A0ABQ8WLD4</accession>
<organism evidence="11 12">
    <name type="scientific">Penicillium chrysogenum</name>
    <name type="common">Penicillium notatum</name>
    <dbReference type="NCBI Taxonomy" id="5076"/>
    <lineage>
        <taxon>Eukaryota</taxon>
        <taxon>Fungi</taxon>
        <taxon>Dikarya</taxon>
        <taxon>Ascomycota</taxon>
        <taxon>Pezizomycotina</taxon>
        <taxon>Eurotiomycetes</taxon>
        <taxon>Eurotiomycetidae</taxon>
        <taxon>Eurotiales</taxon>
        <taxon>Aspergillaceae</taxon>
        <taxon>Penicillium</taxon>
        <taxon>Penicillium chrysogenum species complex</taxon>
    </lineage>
</organism>
<dbReference type="NCBIfam" id="TIGR01746">
    <property type="entry name" value="Thioester-redct"/>
    <property type="match status" value="1"/>
</dbReference>
<dbReference type="Pfam" id="PF08240">
    <property type="entry name" value="ADH_N"/>
    <property type="match status" value="1"/>
</dbReference>
<dbReference type="Pfam" id="PF08659">
    <property type="entry name" value="KR"/>
    <property type="match status" value="1"/>
</dbReference>
<evidence type="ECO:0000256" key="1">
    <source>
        <dbReference type="ARBA" id="ARBA00022450"/>
    </source>
</evidence>
<dbReference type="CDD" id="cd05195">
    <property type="entry name" value="enoyl_red"/>
    <property type="match status" value="1"/>
</dbReference>
<evidence type="ECO:0000313" key="12">
    <source>
        <dbReference type="Proteomes" id="UP001220256"/>
    </source>
</evidence>
<dbReference type="InterPro" id="IPR018201">
    <property type="entry name" value="Ketoacyl_synth_AS"/>
</dbReference>
<dbReference type="InterPro" id="IPR016035">
    <property type="entry name" value="Acyl_Trfase/lysoPLipase"/>
</dbReference>
<dbReference type="InterPro" id="IPR057326">
    <property type="entry name" value="KR_dom"/>
</dbReference>
<dbReference type="SMART" id="SM00825">
    <property type="entry name" value="PKS_KS"/>
    <property type="match status" value="1"/>
</dbReference>
<dbReference type="Gene3D" id="3.10.129.110">
    <property type="entry name" value="Polyketide synthase dehydratase"/>
    <property type="match status" value="1"/>
</dbReference>
<dbReference type="SUPFAM" id="SSF53901">
    <property type="entry name" value="Thiolase-like"/>
    <property type="match status" value="1"/>
</dbReference>
<sequence>MNHQPTVMGEFINDATTHGVPLNETSAEKLVNPATRLGTDEGIHPHQDDTDIEETPVPFAIAIVGMAMRLPGGVSCEKEFWDFLISKRDGLCKVPETRYNIDAFYEESRPGSIRTQHGYFLEDDIRQFDTEFFGISKIEAARLDPQQRMLLEVTWECMENGGQTGWRGKNIGCYVGVFGEDWLDLKIRDPQDHDRYRVIGAGPYALSNRVSYEYDLGGPSVTIQTACSSSLVGLHEACQALYSGECSSALVAGTNLIFTPTMSTSMSDNMVISKSGVCRTFDAAADGYGRGEAVNAIFIKPLDKALRDGDPVRAVIRSSAVNCDGKTPSIFTPGSAAQERLIRRAYKKAGLEVSSTALFECHGTGTTVGDLAEASVVAKIFGDKGIHIGAIKPNFGHSEGASGITSVIASALALENHTIPPNVHFHNPNPNIPFEQAKLKVAVVPTPWPTDRKERISINSFGIGGTNAHVILDSASSLQQNDMSTGVYDAPQLLLFSAKSKDSLGHQIERLRTYLETKPLLTDVSYTLGLRREHMNHRAFALTEADGKVSPFATSTSVKAPIIFVFTGQGAQWPGMGRELIENVQAFREDIQMTDRVLQRLGSKPLWSIEDELLKSDDVSRVAEAEFAQPLCAAVQIALVNLLRTWGITPDAVVGHSSGEIAAAYASGALSAEVAILIAYSRGQAMKNLSDRPGGMAAVGLGSEKARRFLKPGVVIGCDNSPDNITLSGDSDVLAEVLDDIHAADQDTFCRKLAVNVAYHSHHMVEAGDAYEKMLSPHFSHQPSMVPMYSTVSGTIVSDPSTLSPGYWRRNLQSPVLFNTAIERILKDDDQSKLFLEIGPHSALSGPVRQSIAKANKDHRYVPTIIRGKEVWGSLLATAGNLYIHGASISLHSLIPQGKVVTELPSYSWQHSEVYWDEPRIVHDWRHRQHPHHELLGSRTLESNHLEPLWRNILKLENVLWLMDHRLGTDIVFPGAGYVAMAGEAVRQVTGSTDYSLRNVFIRNALVLDGTVEIMTSLRPAKLTDQVDSVWFDFTISTCQNGKWKKHVVGQARGGADQEHGVPSRQTYSRQVDSDKWYRELKKRGLDYGPHFRGLEQITASPTTQLASAVLHSSEPSQSSYYALHPTAIDECLQLFIAAATQGITRRMTRMCIPTAIESLYVSEGRGPLNLNVSCETIGGTMEVMSTLFSDNRVSLRLEKGVFFSIHDPEADDSNTLLASNVHWIRHIDYIPFEEQLPPHEPIFNGHTVARATAAYLAEAYRLTRQSTPTSDHLKRYHSWIRGQYQKIQEKSSDLVPEMREEDVTVLGLHGPYADALRKEIRELDPPLIFTHQLAERLCYALHDVLEGRINPLELLMQDDGMKHFFTGMAAISPCGDFLTLLGNSTPTLRILEIGAGTGALTSIALKVLSPESGRLYSRYTFTDISAGFIADAKEQFQEYDAIEYATLDVTRDPESQGYVPESYDLILAGNVLHATPQISSTLQNVRKLLAPGGRLLMQELSGHVPLINFLMGVLPGWWLGENDGRRDSPALSVDRWHEELVKANFTGVDAVRYANDRPLSQTAVLLSGAKTADMDRKGGQIGLLYLSHIPEWGRQLERALSLAGYTAMWYTLQETPPSGSDVISLIDLEGPFFEHLSADQFGLFQSYVSKLAGGHILWITKSVQVTCEDPRFALALGMARTLRSELGHKFATVEIDRFDAIAVASVLKVLNTLRIQSNRPWLDSDYEYALQDGKILLSRNQWSSLDQQLAKVPHSSAPRSLDIKFNGIFDSLRWSMSRSPISPSELKEVEVEVDMIYAGLNFRDMMITMGFLGDTVQLGFEGSGIVRRIGCSVEHVRVGDKVAVLYDGLFSTRIVVPARLCHTVPEGMSLEDAAGNSVVFATAIYCLITVGNLQKDQSVLIHSACGGVGLAAIQVCRMIGAKMYTTVGTSEKVRHLTDVMKIPAERIFDSRSTSFLQGILTETNGRGVDLVLNSLSGELLHASWKCVARFGKMVEIGKRDFLGHGKLDMDVFLNHRSFCSVDLRMLAFASPIVLRGLVNQFGEYFKQGKLTPIRPVTVFDACDIVKAFRHMQSGQHMGKIVVRMPDDPESLPITKIHDTTPVFRSDASYLLIGGLGGLGRAISTWMVEKGARHFIFLSRSGAESPDAQAFIDDLESHNIVSATVVTGDVANNRDVQRAISTAKYPISGVLQMSMVLKDQMFSQMTFEEWTAVLMPKVQGTWNLHYELQSTALDFFVLFSSITGIMGFGGQANYAAANTFLDSFVKYRHSKQLPASVLDIGFMGDIGYAAEQSPQTLKVVTTMDGQILEEKHLLQALEISILSQFPHPSSQIIMGMGTVESATDPLVPEGRFSRWRNATVSVKATTVPRSHELRSLLDEIQLNLKLLDEQSTLDKITVELGKVVAAHLAFEEDMSKEELANIAIDSLMGIEIRTWFRRNAAIDISLVEISNAGTVGGLAAVAIKTLRKKHLDAEDGLSLDVLPSSAEPDDLVNCLEDMKLGSDLRPLPGPIPDWCSESEGRIFMTGATGFLGAFFLMDLLALPHVHSVTCLVRTTDPESGKRRIEKTLARYRLPLDGLGKVTVVPGNISYPNLGMSKEDFDHHAQTTSVVFHLAAYVNYTLPYSAHSEVNITGLLNVLEFVNAGRLKALNYWSSISACGTSAHFSGVTIPENERAVLDRKFFELHVGYTRSKLVAESIMWNAIANGFPISIYRPGIVTGHSGTGVDKPEDLLSRLMTNCIQLGAFPTPPEQRNHIVPVDYVCAAIVHISQSPANHGQAFNVVLPDQAETVTMAHTFEILSACCSTPLRAVSSAEWLQLFRERGKQGMKVATPMLQEQLADSLIWWDTTVGMATYETANLRRALVDSPGILNVKPMSKLLRTYFGHWEGIAVDTNGTV</sequence>
<evidence type="ECO:0000256" key="4">
    <source>
        <dbReference type="ARBA" id="ARBA00022679"/>
    </source>
</evidence>
<dbReference type="Pfam" id="PF13602">
    <property type="entry name" value="ADH_zinc_N_2"/>
    <property type="match status" value="1"/>
</dbReference>
<dbReference type="Pfam" id="PF07993">
    <property type="entry name" value="NAD_binding_4"/>
    <property type="match status" value="1"/>
</dbReference>
<dbReference type="Gene3D" id="3.40.50.720">
    <property type="entry name" value="NAD(P)-binding Rossmann-like Domain"/>
    <property type="match status" value="3"/>
</dbReference>
<dbReference type="Gene3D" id="3.40.366.10">
    <property type="entry name" value="Malonyl-Coenzyme A Acyl Carrier Protein, domain 2"/>
    <property type="match status" value="1"/>
</dbReference>
<feature type="domain" description="Ketosynthase family 3 (KS3)" evidence="9">
    <location>
        <begin position="58"/>
        <end position="474"/>
    </location>
</feature>
<dbReference type="Pfam" id="PF00698">
    <property type="entry name" value="Acyl_transf_1"/>
    <property type="match status" value="1"/>
</dbReference>
<protein>
    <recommendedName>
        <fullName evidence="13">Lovastatin diketide synthase LovF</fullName>
    </recommendedName>
</protein>
<keyword evidence="12" id="KW-1185">Reference proteome</keyword>
<dbReference type="Pfam" id="PF14765">
    <property type="entry name" value="PS-DH"/>
    <property type="match status" value="1"/>
</dbReference>
<dbReference type="Pfam" id="PF08242">
    <property type="entry name" value="Methyltransf_12"/>
    <property type="match status" value="1"/>
</dbReference>
<dbReference type="InterPro" id="IPR001227">
    <property type="entry name" value="Ac_transferase_dom_sf"/>
</dbReference>
<dbReference type="InterPro" id="IPR013120">
    <property type="entry name" value="FAR_NAD-bd"/>
</dbReference>
<dbReference type="CDD" id="cd02440">
    <property type="entry name" value="AdoMet_MTases"/>
    <property type="match status" value="1"/>
</dbReference>
<dbReference type="Pfam" id="PF00109">
    <property type="entry name" value="ketoacyl-synt"/>
    <property type="match status" value="1"/>
</dbReference>
<evidence type="ECO:0000259" key="9">
    <source>
        <dbReference type="PROSITE" id="PS52004"/>
    </source>
</evidence>
<dbReference type="InterPro" id="IPR016036">
    <property type="entry name" value="Malonyl_transacylase_ACP-bd"/>
</dbReference>
<keyword evidence="1" id="KW-0596">Phosphopantetheine</keyword>
<dbReference type="SUPFAM" id="SSF53335">
    <property type="entry name" value="S-adenosyl-L-methionine-dependent methyltransferases"/>
    <property type="match status" value="1"/>
</dbReference>
<dbReference type="SUPFAM" id="SSF51735">
    <property type="entry name" value="NAD(P)-binding Rossmann-fold domains"/>
    <property type="match status" value="3"/>
</dbReference>
<dbReference type="InterPro" id="IPR013154">
    <property type="entry name" value="ADH-like_N"/>
</dbReference>
<evidence type="ECO:0000256" key="5">
    <source>
        <dbReference type="ARBA" id="ARBA00023268"/>
    </source>
</evidence>
<dbReference type="CDD" id="cd00833">
    <property type="entry name" value="PKS"/>
    <property type="match status" value="1"/>
</dbReference>
<dbReference type="InterPro" id="IPR049900">
    <property type="entry name" value="PKS_mFAS_DH"/>
</dbReference>
<keyword evidence="2" id="KW-0597">Phosphoprotein</keyword>
<evidence type="ECO:0008006" key="13">
    <source>
        <dbReference type="Google" id="ProtNLM"/>
    </source>
</evidence>
<dbReference type="SMART" id="SM00822">
    <property type="entry name" value="PKS_KR"/>
    <property type="match status" value="1"/>
</dbReference>
<name>A0ABQ8WLD4_PENCH</name>
<dbReference type="Gene3D" id="3.40.50.150">
    <property type="entry name" value="Vaccinia Virus protein VP39"/>
    <property type="match status" value="1"/>
</dbReference>
<evidence type="ECO:0000313" key="11">
    <source>
        <dbReference type="EMBL" id="KAJ5270571.1"/>
    </source>
</evidence>
<dbReference type="InterPro" id="IPR020841">
    <property type="entry name" value="PKS_Beta-ketoAc_synthase_dom"/>
</dbReference>
<dbReference type="SUPFAM" id="SSF50129">
    <property type="entry name" value="GroES-like"/>
    <property type="match status" value="1"/>
</dbReference>
<dbReference type="SUPFAM" id="SSF52151">
    <property type="entry name" value="FabD/lysophospholipase-like"/>
    <property type="match status" value="1"/>
</dbReference>
<dbReference type="InterPro" id="IPR032821">
    <property type="entry name" value="PKS_assoc"/>
</dbReference>
<dbReference type="PROSITE" id="PS50075">
    <property type="entry name" value="CARRIER"/>
    <property type="match status" value="1"/>
</dbReference>
<evidence type="ECO:0000256" key="7">
    <source>
        <dbReference type="PROSITE-ProRule" id="PRU01363"/>
    </source>
</evidence>
<dbReference type="InterPro" id="IPR020807">
    <property type="entry name" value="PKS_DH"/>
</dbReference>
<dbReference type="SMART" id="SM00827">
    <property type="entry name" value="PKS_AT"/>
    <property type="match status" value="1"/>
</dbReference>
<gene>
    <name evidence="11" type="ORF">N7505_006329</name>
</gene>
<evidence type="ECO:0000259" key="10">
    <source>
        <dbReference type="PROSITE" id="PS52019"/>
    </source>
</evidence>
<dbReference type="InterPro" id="IPR049552">
    <property type="entry name" value="PKS_DH_N"/>
</dbReference>
<feature type="active site" description="Proton donor; for dehydratase activity" evidence="7">
    <location>
        <position position="1130"/>
    </location>
</feature>
<dbReference type="InterPro" id="IPR036291">
    <property type="entry name" value="NAD(P)-bd_dom_sf"/>
</dbReference>
<dbReference type="InterPro" id="IPR029063">
    <property type="entry name" value="SAM-dependent_MTases_sf"/>
</dbReference>
<dbReference type="PROSITE" id="PS52019">
    <property type="entry name" value="PKS_MFAS_DH"/>
    <property type="match status" value="1"/>
</dbReference>
<dbReference type="PANTHER" id="PTHR43775">
    <property type="entry name" value="FATTY ACID SYNTHASE"/>
    <property type="match status" value="1"/>
</dbReference>
<evidence type="ECO:0000259" key="8">
    <source>
        <dbReference type="PROSITE" id="PS50075"/>
    </source>
</evidence>
<feature type="active site" description="Proton acceptor; for dehydratase activity" evidence="7">
    <location>
        <position position="965"/>
    </location>
</feature>
<evidence type="ECO:0000256" key="6">
    <source>
        <dbReference type="ARBA" id="ARBA00029443"/>
    </source>
</evidence>
<dbReference type="Gene3D" id="3.90.180.10">
    <property type="entry name" value="Medium-chain alcohol dehydrogenases, catalytic domain"/>
    <property type="match status" value="1"/>
</dbReference>
<dbReference type="InterPro" id="IPR010080">
    <property type="entry name" value="Thioester_reductase-like_dom"/>
</dbReference>
<dbReference type="InterPro" id="IPR014043">
    <property type="entry name" value="Acyl_transferase_dom"/>
</dbReference>
<dbReference type="SMART" id="SM00826">
    <property type="entry name" value="PKS_DH"/>
    <property type="match status" value="1"/>
</dbReference>
<evidence type="ECO:0000256" key="3">
    <source>
        <dbReference type="ARBA" id="ARBA00022603"/>
    </source>
</evidence>
<dbReference type="InterPro" id="IPR042104">
    <property type="entry name" value="PKS_dehydratase_sf"/>
</dbReference>
<dbReference type="InterPro" id="IPR009081">
    <property type="entry name" value="PP-bd_ACP"/>
</dbReference>
<dbReference type="PROSITE" id="PS00606">
    <property type="entry name" value="KS3_1"/>
    <property type="match status" value="1"/>
</dbReference>
<dbReference type="InterPro" id="IPR014031">
    <property type="entry name" value="Ketoacyl_synth_C"/>
</dbReference>
<feature type="region of interest" description="N-terminal hotdog fold" evidence="7">
    <location>
        <begin position="933"/>
        <end position="1059"/>
    </location>
</feature>
<reference evidence="11 12" key="1">
    <citation type="journal article" date="2023" name="IMA Fungus">
        <title>Comparative genomic study of the Penicillium genus elucidates a diverse pangenome and 15 lateral gene transfer events.</title>
        <authorList>
            <person name="Petersen C."/>
            <person name="Sorensen T."/>
            <person name="Nielsen M.R."/>
            <person name="Sondergaard T.E."/>
            <person name="Sorensen J.L."/>
            <person name="Fitzpatrick D.A."/>
            <person name="Frisvad J.C."/>
            <person name="Nielsen K.L."/>
        </authorList>
    </citation>
    <scope>NUCLEOTIDE SEQUENCE [LARGE SCALE GENOMIC DNA]</scope>
    <source>
        <strain evidence="11 12">IBT 3361</strain>
    </source>
</reference>